<dbReference type="Gene3D" id="2.115.10.20">
    <property type="entry name" value="Glycosyl hydrolase domain, family 43"/>
    <property type="match status" value="1"/>
</dbReference>
<evidence type="ECO:0000256" key="6">
    <source>
        <dbReference type="RuleBase" id="RU361187"/>
    </source>
</evidence>
<dbReference type="Pfam" id="PF04616">
    <property type="entry name" value="Glyco_hydro_43"/>
    <property type="match status" value="1"/>
</dbReference>
<organism evidence="8 9">
    <name type="scientific">Lasiodiplodia theobromae</name>
    <dbReference type="NCBI Taxonomy" id="45133"/>
    <lineage>
        <taxon>Eukaryota</taxon>
        <taxon>Fungi</taxon>
        <taxon>Dikarya</taxon>
        <taxon>Ascomycota</taxon>
        <taxon>Pezizomycotina</taxon>
        <taxon>Dothideomycetes</taxon>
        <taxon>Dothideomycetes incertae sedis</taxon>
        <taxon>Botryosphaeriales</taxon>
        <taxon>Botryosphaeriaceae</taxon>
        <taxon>Lasiodiplodia</taxon>
    </lineage>
</organism>
<dbReference type="AlphaFoldDB" id="A0A5N5DPE5"/>
<name>A0A5N5DPE5_9PEZI</name>
<dbReference type="InterPro" id="IPR051795">
    <property type="entry name" value="Glycosyl_Hydrlase_43"/>
</dbReference>
<dbReference type="PANTHER" id="PTHR42812:SF5">
    <property type="entry name" value="ENDO-ARABINASE"/>
    <property type="match status" value="1"/>
</dbReference>
<gene>
    <name evidence="8" type="primary">abn2</name>
    <name evidence="8" type="ORF">DBV05_g1733</name>
</gene>
<dbReference type="Proteomes" id="UP000325902">
    <property type="component" value="Unassembled WGS sequence"/>
</dbReference>
<accession>A0A5N5DPE5</accession>
<dbReference type="CDD" id="cd08999">
    <property type="entry name" value="GH43_ABN-like"/>
    <property type="match status" value="1"/>
</dbReference>
<dbReference type="SUPFAM" id="SSF75005">
    <property type="entry name" value="Arabinanase/levansucrase/invertase"/>
    <property type="match status" value="1"/>
</dbReference>
<protein>
    <submittedName>
        <fullName evidence="8">Extracellular endo-alpha-(1-&gt;5)-L-arabinanase 2</fullName>
    </submittedName>
</protein>
<evidence type="ECO:0000256" key="1">
    <source>
        <dbReference type="ARBA" id="ARBA00009865"/>
    </source>
</evidence>
<evidence type="ECO:0000256" key="4">
    <source>
        <dbReference type="PIRSR" id="PIRSR606710-1"/>
    </source>
</evidence>
<dbReference type="GO" id="GO:0004553">
    <property type="term" value="F:hydrolase activity, hydrolyzing O-glycosyl compounds"/>
    <property type="evidence" value="ECO:0007669"/>
    <property type="project" value="InterPro"/>
</dbReference>
<evidence type="ECO:0000256" key="7">
    <source>
        <dbReference type="SAM" id="SignalP"/>
    </source>
</evidence>
<evidence type="ECO:0000313" key="9">
    <source>
        <dbReference type="Proteomes" id="UP000325902"/>
    </source>
</evidence>
<dbReference type="InterPro" id="IPR006710">
    <property type="entry name" value="Glyco_hydro_43"/>
</dbReference>
<keyword evidence="7" id="KW-0732">Signal</keyword>
<evidence type="ECO:0000256" key="3">
    <source>
        <dbReference type="ARBA" id="ARBA00023295"/>
    </source>
</evidence>
<comment type="similarity">
    <text evidence="1 6">Belongs to the glycosyl hydrolase 43 family.</text>
</comment>
<dbReference type="PANTHER" id="PTHR42812">
    <property type="entry name" value="BETA-XYLOSIDASE"/>
    <property type="match status" value="1"/>
</dbReference>
<feature type="site" description="Important for catalytic activity, responsible for pKa modulation of the active site Glu and correct orientation of both the proton donor and substrate" evidence="5">
    <location>
        <position position="158"/>
    </location>
</feature>
<feature type="active site" description="Proton acceptor" evidence="4">
    <location>
        <position position="41"/>
    </location>
</feature>
<dbReference type="EMBL" id="VCHE01000006">
    <property type="protein sequence ID" value="KAB2579597.1"/>
    <property type="molecule type" value="Genomic_DNA"/>
</dbReference>
<keyword evidence="2 6" id="KW-0378">Hydrolase</keyword>
<dbReference type="InterPro" id="IPR023296">
    <property type="entry name" value="Glyco_hydro_beta-prop_sf"/>
</dbReference>
<evidence type="ECO:0000313" key="8">
    <source>
        <dbReference type="EMBL" id="KAB2579597.1"/>
    </source>
</evidence>
<feature type="chain" id="PRO_5024893774" evidence="7">
    <location>
        <begin position="23"/>
        <end position="330"/>
    </location>
</feature>
<dbReference type="GO" id="GO:0005975">
    <property type="term" value="P:carbohydrate metabolic process"/>
    <property type="evidence" value="ECO:0007669"/>
    <property type="project" value="InterPro"/>
</dbReference>
<keyword evidence="3 6" id="KW-0326">Glycosidase</keyword>
<sequence>MLPSLSALGATALLSISSLVSGLPVEKRAVAGPVIGSNFPDPSIIRVGNTWYSFATNNNDGSGSTHVQIAKSSDFNSWTLLGKDALPNLPGWVYAANPAVWAPDVIQNDAGKFVMYFAASRNDKFHCTGVATSDNIEGPYTPQSDPWVCPLDQGGAIDASGFLDSDGSRYVTYKIDGNALGNGGVCGNTNPPIHSTPIMQQKVAGNGIDKIGSPYQVLDRDDNDGPLVEAPSIAKLPDGRYVLFFSSNCFYSINYDVTYAIADKVSGPYTKYGPLFVSQGKHGFWSPGGASIAGDATHLVFHSYNPGGSDTRAMYTATLKWEGNFANAEA</sequence>
<comment type="caution">
    <text evidence="8">The sequence shown here is derived from an EMBL/GenBank/DDBJ whole genome shotgun (WGS) entry which is preliminary data.</text>
</comment>
<evidence type="ECO:0000256" key="5">
    <source>
        <dbReference type="PIRSR" id="PIRSR606710-2"/>
    </source>
</evidence>
<reference evidence="8 9" key="1">
    <citation type="journal article" date="2019" name="Sci. Rep.">
        <title>A multi-omics analysis of the grapevine pathogen Lasiodiplodia theobromae reveals that temperature affects the expression of virulence- and pathogenicity-related genes.</title>
        <authorList>
            <person name="Felix C."/>
            <person name="Meneses R."/>
            <person name="Goncalves M.F.M."/>
            <person name="Tilleman L."/>
            <person name="Duarte A.S."/>
            <person name="Jorrin-Novo J.V."/>
            <person name="Van de Peer Y."/>
            <person name="Deforce D."/>
            <person name="Van Nieuwerburgh F."/>
            <person name="Esteves A.C."/>
            <person name="Alves A."/>
        </authorList>
    </citation>
    <scope>NUCLEOTIDE SEQUENCE [LARGE SCALE GENOMIC DNA]</scope>
    <source>
        <strain evidence="8 9">LA-SOL3</strain>
    </source>
</reference>
<feature type="signal peptide" evidence="7">
    <location>
        <begin position="1"/>
        <end position="22"/>
    </location>
</feature>
<evidence type="ECO:0000256" key="2">
    <source>
        <dbReference type="ARBA" id="ARBA00022801"/>
    </source>
</evidence>
<keyword evidence="9" id="KW-1185">Reference proteome</keyword>
<dbReference type="OrthoDB" id="3879658at2759"/>
<feature type="active site" description="Proton donor" evidence="4">
    <location>
        <position position="229"/>
    </location>
</feature>
<proteinExistence type="inferred from homology"/>